<evidence type="ECO:0000313" key="1">
    <source>
        <dbReference type="EMBL" id="MRX70260.1"/>
    </source>
</evidence>
<proteinExistence type="predicted"/>
<evidence type="ECO:0000313" key="4">
    <source>
        <dbReference type="Proteomes" id="UP000468990"/>
    </source>
</evidence>
<dbReference type="OrthoDB" id="1072575at2"/>
<name>A0A521B6Q8_9FLAO</name>
<dbReference type="EMBL" id="WKKG01000012">
    <property type="protein sequence ID" value="MRX70260.1"/>
    <property type="molecule type" value="Genomic_DNA"/>
</dbReference>
<reference evidence="1 4" key="2">
    <citation type="submission" date="2019-11" db="EMBL/GenBank/DDBJ databases">
        <title>Flavobacterium resistens genome.</title>
        <authorList>
            <person name="Wilson V.M."/>
            <person name="Newman J.D."/>
        </authorList>
    </citation>
    <scope>NUCLEOTIDE SEQUENCE [LARGE SCALE GENOMIC DNA]</scope>
    <source>
        <strain evidence="1 4">DSM 19382</strain>
    </source>
</reference>
<evidence type="ECO:0000313" key="3">
    <source>
        <dbReference type="Proteomes" id="UP000317289"/>
    </source>
</evidence>
<accession>A0A521B6Q8</accession>
<organism evidence="2 3">
    <name type="scientific">Flavobacterium resistens</name>
    <dbReference type="NCBI Taxonomy" id="443612"/>
    <lineage>
        <taxon>Bacteria</taxon>
        <taxon>Pseudomonadati</taxon>
        <taxon>Bacteroidota</taxon>
        <taxon>Flavobacteriia</taxon>
        <taxon>Flavobacteriales</taxon>
        <taxon>Flavobacteriaceae</taxon>
        <taxon>Flavobacterium</taxon>
    </lineage>
</organism>
<dbReference type="Proteomes" id="UP000468990">
    <property type="component" value="Unassembled WGS sequence"/>
</dbReference>
<dbReference type="AlphaFoldDB" id="A0A521B6Q8"/>
<sequence>MWFNINFEKLVLLLTPTFLRKKGLIAYLNSLVLPISNLHYQWKVKRLSDWYKLKHTGQVCYLRKVLNDNLDPSLRRIYIDEGNSFRRKYIYTRAEKKPVFLGKMFIYQNAEYLNTGADFNVYVPSEIINQSKHQLDALIVFYKLASKRYKIYPI</sequence>
<protein>
    <submittedName>
        <fullName evidence="2">Uncharacterized protein</fullName>
    </submittedName>
</protein>
<evidence type="ECO:0000313" key="2">
    <source>
        <dbReference type="EMBL" id="SMO42779.1"/>
    </source>
</evidence>
<gene>
    <name evidence="1" type="ORF">GJU42_19980</name>
    <name evidence="2" type="ORF">SAMN06265349_101738</name>
</gene>
<keyword evidence="4" id="KW-1185">Reference proteome</keyword>
<dbReference type="EMBL" id="FXTA01000001">
    <property type="protein sequence ID" value="SMO42779.1"/>
    <property type="molecule type" value="Genomic_DNA"/>
</dbReference>
<reference evidence="2 3" key="1">
    <citation type="submission" date="2017-05" db="EMBL/GenBank/DDBJ databases">
        <authorList>
            <person name="Varghese N."/>
            <person name="Submissions S."/>
        </authorList>
    </citation>
    <scope>NUCLEOTIDE SEQUENCE [LARGE SCALE GENOMIC DNA]</scope>
    <source>
        <strain evidence="2 3">DSM 19382</strain>
    </source>
</reference>
<dbReference type="Proteomes" id="UP000317289">
    <property type="component" value="Unassembled WGS sequence"/>
</dbReference>